<dbReference type="Proteomes" id="UP000249260">
    <property type="component" value="Unassembled WGS sequence"/>
</dbReference>
<dbReference type="OrthoDB" id="9792756at2"/>
<sequence>MIFSDLTNWERERHTFPAPVRRAIERLQQTDLDGLPAGRHDFGEPGMFLLINEPVTRDWREIKPETHRLYTDIQLLLSGRERMRVAKVSEEQVVTDDKYEAQDIAFYENVHNENTIDMVPGDFIVLFPTDIHRPNCSVEEDMPIRKAVVKVHRDLFATEL</sequence>
<dbReference type="PANTHER" id="PTHR34986:SF1">
    <property type="entry name" value="PROTEIN YIAL"/>
    <property type="match status" value="1"/>
</dbReference>
<protein>
    <recommendedName>
        <fullName evidence="3">YhcH/YjgK/YiaL family protein</fullName>
    </recommendedName>
</protein>
<gene>
    <name evidence="1" type="ORF">DL346_23900</name>
</gene>
<evidence type="ECO:0008006" key="3">
    <source>
        <dbReference type="Google" id="ProtNLM"/>
    </source>
</evidence>
<evidence type="ECO:0000313" key="1">
    <source>
        <dbReference type="EMBL" id="RAP74119.1"/>
    </source>
</evidence>
<dbReference type="SUPFAM" id="SSF51197">
    <property type="entry name" value="Clavaminate synthase-like"/>
    <property type="match status" value="1"/>
</dbReference>
<name>A0A328TU94_9BACL</name>
<dbReference type="EMBL" id="QLUW01000005">
    <property type="protein sequence ID" value="RAP74119.1"/>
    <property type="molecule type" value="Genomic_DNA"/>
</dbReference>
<dbReference type="AlphaFoldDB" id="A0A328TU94"/>
<dbReference type="RefSeq" id="WP_112884907.1">
    <property type="nucleotide sequence ID" value="NZ_QLUW01000005.1"/>
</dbReference>
<reference evidence="1 2" key="1">
    <citation type="submission" date="2018-06" db="EMBL/GenBank/DDBJ databases">
        <title>Paenibacillus montanisoli sp. nov., isolated from mountain area soil.</title>
        <authorList>
            <person name="Wu M."/>
        </authorList>
    </citation>
    <scope>NUCLEOTIDE SEQUENCE [LARGE SCALE GENOMIC DNA]</scope>
    <source>
        <strain evidence="1 2">RA17</strain>
    </source>
</reference>
<organism evidence="1 2">
    <name type="scientific">Paenibacillus montanisoli</name>
    <dbReference type="NCBI Taxonomy" id="2081970"/>
    <lineage>
        <taxon>Bacteria</taxon>
        <taxon>Bacillati</taxon>
        <taxon>Bacillota</taxon>
        <taxon>Bacilli</taxon>
        <taxon>Bacillales</taxon>
        <taxon>Paenibacillaceae</taxon>
        <taxon>Paenibacillus</taxon>
    </lineage>
</organism>
<dbReference type="InterPro" id="IPR037012">
    <property type="entry name" value="NanQ/TabA/YiaL_sf"/>
</dbReference>
<accession>A0A328TU94</accession>
<dbReference type="Pfam" id="PF04074">
    <property type="entry name" value="DUF386"/>
    <property type="match status" value="1"/>
</dbReference>
<proteinExistence type="predicted"/>
<dbReference type="NCBIfam" id="TIGR00022">
    <property type="entry name" value="YhcH/YjgK/YiaL family protein"/>
    <property type="match status" value="1"/>
</dbReference>
<evidence type="ECO:0000313" key="2">
    <source>
        <dbReference type="Proteomes" id="UP000249260"/>
    </source>
</evidence>
<keyword evidence="2" id="KW-1185">Reference proteome</keyword>
<dbReference type="Gene3D" id="2.60.120.370">
    <property type="entry name" value="YhcH/YjgK/YiaL"/>
    <property type="match status" value="1"/>
</dbReference>
<dbReference type="InterPro" id="IPR004375">
    <property type="entry name" value="NanQ/TabA/YiaL"/>
</dbReference>
<comment type="caution">
    <text evidence="1">The sequence shown here is derived from an EMBL/GenBank/DDBJ whole genome shotgun (WGS) entry which is preliminary data.</text>
</comment>
<dbReference type="GO" id="GO:0005829">
    <property type="term" value="C:cytosol"/>
    <property type="evidence" value="ECO:0007669"/>
    <property type="project" value="TreeGrafter"/>
</dbReference>
<dbReference type="PANTHER" id="PTHR34986">
    <property type="entry name" value="EVOLVED BETA-GALACTOSIDASE SUBUNIT BETA"/>
    <property type="match status" value="1"/>
</dbReference>